<feature type="domain" description="ABC transmembrane type-1" evidence="6">
    <location>
        <begin position="78"/>
        <end position="275"/>
    </location>
</feature>
<feature type="transmembrane region" description="Helical" evidence="5">
    <location>
        <begin position="158"/>
        <end position="178"/>
    </location>
</feature>
<keyword evidence="2 5" id="KW-0812">Transmembrane</keyword>
<comment type="subcellular location">
    <subcellularLocation>
        <location evidence="1 5">Cell membrane</location>
        <topology evidence="1 5">Multi-pass membrane protein</topology>
    </subcellularLocation>
</comment>
<comment type="similarity">
    <text evidence="5">Belongs to the binding-protein-dependent transport system permease family.</text>
</comment>
<evidence type="ECO:0000259" key="6">
    <source>
        <dbReference type="PROSITE" id="PS50928"/>
    </source>
</evidence>
<feature type="transmembrane region" description="Helical" evidence="5">
    <location>
        <begin position="73"/>
        <end position="101"/>
    </location>
</feature>
<keyword evidence="5" id="KW-0813">Transport</keyword>
<evidence type="ECO:0000313" key="8">
    <source>
        <dbReference type="Proteomes" id="UP000245977"/>
    </source>
</evidence>
<dbReference type="Proteomes" id="UP000245977">
    <property type="component" value="Chromosome"/>
</dbReference>
<dbReference type="PANTHER" id="PTHR43496">
    <property type="entry name" value="PROTEIN LPLB"/>
    <property type="match status" value="1"/>
</dbReference>
<feature type="transmembrane region" description="Helical" evidence="5">
    <location>
        <begin position="27"/>
        <end position="53"/>
    </location>
</feature>
<proteinExistence type="inferred from homology"/>
<dbReference type="GO" id="GO:0005886">
    <property type="term" value="C:plasma membrane"/>
    <property type="evidence" value="ECO:0007669"/>
    <property type="project" value="UniProtKB-SubCell"/>
</dbReference>
<dbReference type="PROSITE" id="PS50928">
    <property type="entry name" value="ABC_TM1"/>
    <property type="match status" value="2"/>
</dbReference>
<reference evidence="7" key="1">
    <citation type="submission" date="2019-08" db="EMBL/GenBank/DDBJ databases">
        <title>The complete genome of Acinetobacter defluvii strain WCHAD010030.</title>
        <authorList>
            <person name="Hu Y."/>
            <person name="Qin J."/>
            <person name="Feng Y."/>
            <person name="Zong Z."/>
        </authorList>
    </citation>
    <scope>NUCLEOTIDE SEQUENCE</scope>
    <source>
        <strain evidence="7">WCHA30</strain>
    </source>
</reference>
<dbReference type="PANTHER" id="PTHR43496:SF1">
    <property type="entry name" value="POLYGALACTURONAN_RHAMNOGALACTURONAN TRANSPORT SYSTEM PERMEASE PROTEIN YTEP"/>
    <property type="match status" value="1"/>
</dbReference>
<feature type="transmembrane region" description="Helical" evidence="5">
    <location>
        <begin position="396"/>
        <end position="419"/>
    </location>
</feature>
<feature type="transmembrane region" description="Helical" evidence="5">
    <location>
        <begin position="304"/>
        <end position="329"/>
    </location>
</feature>
<dbReference type="Pfam" id="PF00528">
    <property type="entry name" value="BPD_transp_1"/>
    <property type="match status" value="2"/>
</dbReference>
<dbReference type="NCBIfam" id="TIGR03262">
    <property type="entry name" value="PhnU2"/>
    <property type="match status" value="1"/>
</dbReference>
<evidence type="ECO:0000256" key="4">
    <source>
        <dbReference type="ARBA" id="ARBA00023136"/>
    </source>
</evidence>
<keyword evidence="3 5" id="KW-1133">Transmembrane helix</keyword>
<dbReference type="Gene3D" id="1.10.3720.10">
    <property type="entry name" value="MetI-like"/>
    <property type="match status" value="2"/>
</dbReference>
<feature type="transmembrane region" description="Helical" evidence="5">
    <location>
        <begin position="253"/>
        <end position="274"/>
    </location>
</feature>
<dbReference type="OrthoDB" id="7056428at2"/>
<evidence type="ECO:0000256" key="1">
    <source>
        <dbReference type="ARBA" id="ARBA00004651"/>
    </source>
</evidence>
<feature type="transmembrane region" description="Helical" evidence="5">
    <location>
        <begin position="210"/>
        <end position="233"/>
    </location>
</feature>
<dbReference type="KEGG" id="adv:DJ533_09615"/>
<feature type="domain" description="ABC transmembrane type-1" evidence="6">
    <location>
        <begin position="356"/>
        <end position="551"/>
    </location>
</feature>
<dbReference type="InterPro" id="IPR000515">
    <property type="entry name" value="MetI-like"/>
</dbReference>
<organism evidence="7 8">
    <name type="scientific">Acinetobacter defluvii</name>
    <dbReference type="NCBI Taxonomy" id="1871111"/>
    <lineage>
        <taxon>Bacteria</taxon>
        <taxon>Pseudomonadati</taxon>
        <taxon>Pseudomonadota</taxon>
        <taxon>Gammaproteobacteria</taxon>
        <taxon>Moraxellales</taxon>
        <taxon>Moraxellaceae</taxon>
        <taxon>Acinetobacter</taxon>
    </lineage>
</organism>
<dbReference type="STRING" id="1871111.GCA_001704615_03293"/>
<evidence type="ECO:0000256" key="3">
    <source>
        <dbReference type="ARBA" id="ARBA00022989"/>
    </source>
</evidence>
<dbReference type="SUPFAM" id="SSF161098">
    <property type="entry name" value="MetI-like"/>
    <property type="match status" value="2"/>
</dbReference>
<name>A0A2S2FD24_9GAMM</name>
<feature type="transmembrane region" description="Helical" evidence="5">
    <location>
        <begin position="485"/>
        <end position="510"/>
    </location>
</feature>
<dbReference type="InterPro" id="IPR017664">
    <property type="entry name" value="AminoethylPonate_ABC_perm-1"/>
</dbReference>
<dbReference type="RefSeq" id="WP_065993965.1">
    <property type="nucleotide sequence ID" value="NZ_CP029397.2"/>
</dbReference>
<accession>A0A2S2FD24</accession>
<feature type="transmembrane region" description="Helical" evidence="5">
    <location>
        <begin position="362"/>
        <end position="384"/>
    </location>
</feature>
<dbReference type="GO" id="GO:0055085">
    <property type="term" value="P:transmembrane transport"/>
    <property type="evidence" value="ECO:0007669"/>
    <property type="project" value="InterPro"/>
</dbReference>
<keyword evidence="8" id="KW-1185">Reference proteome</keyword>
<protein>
    <submittedName>
        <fullName evidence="7">2-aminoethylphosphonate ABC transporter permease subunit</fullName>
    </submittedName>
</protein>
<keyword evidence="4 5" id="KW-0472">Membrane</keyword>
<dbReference type="CDD" id="cd06261">
    <property type="entry name" value="TM_PBP2"/>
    <property type="match status" value="2"/>
</dbReference>
<gene>
    <name evidence="7" type="ORF">DJ533_09615</name>
</gene>
<feature type="transmembrane region" description="Helical" evidence="5">
    <location>
        <begin position="113"/>
        <end position="138"/>
    </location>
</feature>
<dbReference type="EMBL" id="CP029397">
    <property type="protein sequence ID" value="AWL28808.1"/>
    <property type="molecule type" value="Genomic_DNA"/>
</dbReference>
<feature type="transmembrane region" description="Helical" evidence="5">
    <location>
        <begin position="530"/>
        <end position="554"/>
    </location>
</feature>
<dbReference type="InterPro" id="IPR035906">
    <property type="entry name" value="MetI-like_sf"/>
</dbReference>
<evidence type="ECO:0000256" key="2">
    <source>
        <dbReference type="ARBA" id="ARBA00022692"/>
    </source>
</evidence>
<evidence type="ECO:0000313" key="7">
    <source>
        <dbReference type="EMBL" id="AWL28808.1"/>
    </source>
</evidence>
<sequence length="571" mass="63677">MLNQSAADALLKTRTAHRSRYSLRSSAVLFVAAILLTLSLIAPLMVLMQSAFLNEQHQFVGFDNFAAYFSNPALISSIFNSMWIAITAMLITVSVASVYAFALTNCNIRGKAFFKTVAFLPILAPSILPSLALVYLFGQQGVFKSIMGEVEIYGPLGILISYCFWLFPAMVMLMMGAFRHIDQRLIEASHALGKNTLETHWAVTFPAIRYGLVSACLVAFTYVITDFGIPKVIGGSFNMMALDVYKQIIGQQNMNMGAVISILLLCPAVLAFIFDRYQSRRQERYQNFQIQPYRLRANPRIEKALTVFCGVISGGILLIIITAILASFIRYWPYDLSLTFNHYRFDYVDGGGWASYFNSIKLALFSTVFGTMLIFIIALFSARFKAHSLLKNYIQVLVLLPLAVPGLVLGIAFILFFNAPQNPVSLLYGTMTLLVISTIIHYYTVPHMTLTHAIQQIPNQLDHAAQSLGTSHWTMFRKVYLPLTFPALCDVSVYLFVNAMTTVSAAIFLYSPDTNLASVAVLNMDDAGDTVAAVAMSILILLTSCVVKLLHWLLTRKMMASSQRWREQTHS</sequence>
<evidence type="ECO:0000256" key="5">
    <source>
        <dbReference type="RuleBase" id="RU363032"/>
    </source>
</evidence>
<dbReference type="AlphaFoldDB" id="A0A2S2FD24"/>
<feature type="transmembrane region" description="Helical" evidence="5">
    <location>
        <begin position="425"/>
        <end position="445"/>
    </location>
</feature>